<accession>A0A318SQ89</accession>
<comment type="caution">
    <text evidence="2">The sequence shown here is derived from an EMBL/GenBank/DDBJ whole genome shotgun (WGS) entry which is preliminary data.</text>
</comment>
<name>A0A318SQ89_9RHOB</name>
<evidence type="ECO:0000256" key="1">
    <source>
        <dbReference type="SAM" id="MobiDB-lite"/>
    </source>
</evidence>
<feature type="region of interest" description="Disordered" evidence="1">
    <location>
        <begin position="36"/>
        <end position="69"/>
    </location>
</feature>
<dbReference type="AlphaFoldDB" id="A0A318SQ89"/>
<evidence type="ECO:0000313" key="3">
    <source>
        <dbReference type="Proteomes" id="UP000248311"/>
    </source>
</evidence>
<dbReference type="Pfam" id="PF18856">
    <property type="entry name" value="baeRF_family12"/>
    <property type="match status" value="1"/>
</dbReference>
<proteinExistence type="predicted"/>
<dbReference type="RefSeq" id="WP_110814580.1">
    <property type="nucleotide sequence ID" value="NZ_QJTE01000003.1"/>
</dbReference>
<dbReference type="EMBL" id="QJTE01000003">
    <property type="protein sequence ID" value="PYE84040.1"/>
    <property type="molecule type" value="Genomic_DNA"/>
</dbReference>
<keyword evidence="3" id="KW-1185">Reference proteome</keyword>
<gene>
    <name evidence="2" type="ORF">DFP88_103404</name>
</gene>
<organism evidence="2 3">
    <name type="scientific">Pseudoroseicyclus aestuarii</name>
    <dbReference type="NCBI Taxonomy" id="1795041"/>
    <lineage>
        <taxon>Bacteria</taxon>
        <taxon>Pseudomonadati</taxon>
        <taxon>Pseudomonadota</taxon>
        <taxon>Alphaproteobacteria</taxon>
        <taxon>Rhodobacterales</taxon>
        <taxon>Paracoccaceae</taxon>
        <taxon>Pseudoroseicyclus</taxon>
    </lineage>
</organism>
<dbReference type="OrthoDB" id="9812459at2"/>
<sequence length="149" mass="16377">MAALETGTWVLVADGEKALFLRNMGDAQDPNLEVVRKTEQEDPPNRDQVTDAPGSMADGGPMQRSSLEQTDFHQLAKERFAEDLADILYRQAHRGKIERLVIVAPPKVLGALRPHLHKEVAALVIAEIDKTLTNHPVIEIEGALKAELG</sequence>
<evidence type="ECO:0000313" key="2">
    <source>
        <dbReference type="EMBL" id="PYE84040.1"/>
    </source>
</evidence>
<dbReference type="InterPro" id="IPR041374">
    <property type="entry name" value="BaeRF_family12"/>
</dbReference>
<reference evidence="2 3" key="1">
    <citation type="submission" date="2018-06" db="EMBL/GenBank/DDBJ databases">
        <title>Genomic Encyclopedia of Type Strains, Phase III (KMG-III): the genomes of soil and plant-associated and newly described type strains.</title>
        <authorList>
            <person name="Whitman W."/>
        </authorList>
    </citation>
    <scope>NUCLEOTIDE SEQUENCE [LARGE SCALE GENOMIC DNA]</scope>
    <source>
        <strain evidence="2 3">CECT 9025</strain>
    </source>
</reference>
<dbReference type="Proteomes" id="UP000248311">
    <property type="component" value="Unassembled WGS sequence"/>
</dbReference>
<protein>
    <submittedName>
        <fullName evidence="2">Protein required for attachment to host cells</fullName>
    </submittedName>
</protein>
<feature type="compositionally biased region" description="Basic and acidic residues" evidence="1">
    <location>
        <begin position="36"/>
        <end position="49"/>
    </location>
</feature>